<evidence type="ECO:0000313" key="1">
    <source>
        <dbReference type="EMBL" id="KAF2879115.1"/>
    </source>
</evidence>
<dbReference type="EMBL" id="VTPC01091226">
    <property type="protein sequence ID" value="KAF2879115.1"/>
    <property type="molecule type" value="Genomic_DNA"/>
</dbReference>
<keyword evidence="2" id="KW-1185">Reference proteome</keyword>
<sequence>MNLELRLETDKAQNKRLEGESKEIEELVTLERHGIVHKKIKDISWDGRLKSRCGKETEDKHGFLLKDEVEVLQRSKKYMQDLYGTYEKAVEMEVELQIAVDMDNLGPVVLEGKIIAAIGDIKDGKAAGMDCIQVNLLKYLHKKGLRGLTARVGNGQTSL</sequence>
<comment type="caution">
    <text evidence="1">The sequence shown here is derived from an EMBL/GenBank/DDBJ whole genome shotgun (WGS) entry which is preliminary data.</text>
</comment>
<accession>A0A8K0C8P1</accession>
<protein>
    <submittedName>
        <fullName evidence="1">Uncharacterized protein</fullName>
    </submittedName>
</protein>
<dbReference type="Proteomes" id="UP000801492">
    <property type="component" value="Unassembled WGS sequence"/>
</dbReference>
<organism evidence="1 2">
    <name type="scientific">Ignelater luminosus</name>
    <name type="common">Cucubano</name>
    <name type="synonym">Pyrophorus luminosus</name>
    <dbReference type="NCBI Taxonomy" id="2038154"/>
    <lineage>
        <taxon>Eukaryota</taxon>
        <taxon>Metazoa</taxon>
        <taxon>Ecdysozoa</taxon>
        <taxon>Arthropoda</taxon>
        <taxon>Hexapoda</taxon>
        <taxon>Insecta</taxon>
        <taxon>Pterygota</taxon>
        <taxon>Neoptera</taxon>
        <taxon>Endopterygota</taxon>
        <taxon>Coleoptera</taxon>
        <taxon>Polyphaga</taxon>
        <taxon>Elateriformia</taxon>
        <taxon>Elateroidea</taxon>
        <taxon>Elateridae</taxon>
        <taxon>Agrypninae</taxon>
        <taxon>Pyrophorini</taxon>
        <taxon>Ignelater</taxon>
    </lineage>
</organism>
<proteinExistence type="predicted"/>
<gene>
    <name evidence="1" type="ORF">ILUMI_27054</name>
</gene>
<reference evidence="1" key="1">
    <citation type="submission" date="2019-08" db="EMBL/GenBank/DDBJ databases">
        <title>The genome of the North American firefly Photinus pyralis.</title>
        <authorList>
            <consortium name="Photinus pyralis genome working group"/>
            <person name="Fallon T.R."/>
            <person name="Sander Lower S.E."/>
            <person name="Weng J.-K."/>
        </authorList>
    </citation>
    <scope>NUCLEOTIDE SEQUENCE</scope>
    <source>
        <strain evidence="1">TRF0915ILg1</strain>
        <tissue evidence="1">Whole body</tissue>
    </source>
</reference>
<evidence type="ECO:0000313" key="2">
    <source>
        <dbReference type="Proteomes" id="UP000801492"/>
    </source>
</evidence>
<dbReference type="OrthoDB" id="425681at2759"/>
<name>A0A8K0C8P1_IGNLU</name>
<dbReference type="AlphaFoldDB" id="A0A8K0C8P1"/>